<keyword evidence="1" id="KW-0732">Signal</keyword>
<dbReference type="EMBL" id="ASAD01000021">
    <property type="protein sequence ID" value="EON90955.1"/>
    <property type="molecule type" value="Genomic_DNA"/>
</dbReference>
<evidence type="ECO:0000313" key="2">
    <source>
        <dbReference type="EMBL" id="EON90955.1"/>
    </source>
</evidence>
<proteinExistence type="predicted"/>
<dbReference type="AlphaFoldDB" id="R8AX99"/>
<feature type="chain" id="PRO_5004451548" description="Lipoprotein" evidence="1">
    <location>
        <begin position="27"/>
        <end position="139"/>
    </location>
</feature>
<dbReference type="HOGENOM" id="CLU_134984_0_0_6"/>
<name>R8AX99_9GAMM</name>
<sequence>MFLRLLSLSSLWLVALLTLLSLYAYAEPAMDPLDGAVFEGVLREVDKSSGGDDDRLVFEGGFFTSRACEDYGFFRTEYTVDHESGVVRFHATATSPSHGRMEWRGAVQDDQLKARVVWTKERWYWDIRREYAFEGLLVK</sequence>
<dbReference type="RefSeq" id="WP_012139454.1">
    <property type="nucleotide sequence ID" value="NZ_KE007328.1"/>
</dbReference>
<gene>
    <name evidence="2" type="ORF">MARLIPOL_16289</name>
</gene>
<evidence type="ECO:0000256" key="1">
    <source>
        <dbReference type="SAM" id="SignalP"/>
    </source>
</evidence>
<dbReference type="eggNOG" id="ENOG5034084">
    <property type="taxonomic scope" value="Bacteria"/>
</dbReference>
<dbReference type="OrthoDB" id="6119866at2"/>
<dbReference type="PATRIC" id="fig|1318628.3.peg.3257"/>
<evidence type="ECO:0008006" key="4">
    <source>
        <dbReference type="Google" id="ProtNLM"/>
    </source>
</evidence>
<evidence type="ECO:0000313" key="3">
    <source>
        <dbReference type="Proteomes" id="UP000016540"/>
    </source>
</evidence>
<organism evidence="2 3">
    <name type="scientific">Marinobacter lipolyticus SM19</name>
    <dbReference type="NCBI Taxonomy" id="1318628"/>
    <lineage>
        <taxon>Bacteria</taxon>
        <taxon>Pseudomonadati</taxon>
        <taxon>Pseudomonadota</taxon>
        <taxon>Gammaproteobacteria</taxon>
        <taxon>Pseudomonadales</taxon>
        <taxon>Marinobacteraceae</taxon>
        <taxon>Marinobacter</taxon>
    </lineage>
</organism>
<keyword evidence="3" id="KW-1185">Reference proteome</keyword>
<comment type="caution">
    <text evidence="2">The sequence shown here is derived from an EMBL/GenBank/DDBJ whole genome shotgun (WGS) entry which is preliminary data.</text>
</comment>
<accession>R8AX99</accession>
<protein>
    <recommendedName>
        <fullName evidence="4">Lipoprotein</fullName>
    </recommendedName>
</protein>
<feature type="signal peptide" evidence="1">
    <location>
        <begin position="1"/>
        <end position="26"/>
    </location>
</feature>
<dbReference type="Proteomes" id="UP000016540">
    <property type="component" value="Unassembled WGS sequence"/>
</dbReference>
<reference evidence="2 3" key="1">
    <citation type="journal article" date="2013" name="Genome Announc.">
        <title>Draft Genome Sequence of the Moderately Halophilic Bacterium Marinobacter lipolyticus Strain SM19.</title>
        <authorList>
            <person name="Papke R.T."/>
            <person name="de la Haba R.R."/>
            <person name="Infante-Dominguez C."/>
            <person name="Perez D."/>
            <person name="Sanchez-Porro C."/>
            <person name="Lapierre P."/>
            <person name="Ventosa A."/>
        </authorList>
    </citation>
    <scope>NUCLEOTIDE SEQUENCE [LARGE SCALE GENOMIC DNA]</scope>
    <source>
        <strain evidence="2 3">SM19</strain>
    </source>
</reference>